<dbReference type="KEGG" id="fuv:JR347_01280"/>
<dbReference type="PANTHER" id="PTHR13914">
    <property type="entry name" value="PROLINE OXIDASE"/>
    <property type="match status" value="1"/>
</dbReference>
<dbReference type="GO" id="GO:0071949">
    <property type="term" value="F:FAD binding"/>
    <property type="evidence" value="ECO:0007669"/>
    <property type="project" value="TreeGrafter"/>
</dbReference>
<dbReference type="GO" id="GO:0004657">
    <property type="term" value="F:proline dehydrogenase activity"/>
    <property type="evidence" value="ECO:0007669"/>
    <property type="project" value="InterPro"/>
</dbReference>
<evidence type="ECO:0000256" key="1">
    <source>
        <dbReference type="ARBA" id="ARBA00023002"/>
    </source>
</evidence>
<dbReference type="GO" id="GO:0010133">
    <property type="term" value="P:L-proline catabolic process to L-glutamate"/>
    <property type="evidence" value="ECO:0007669"/>
    <property type="project" value="TreeGrafter"/>
</dbReference>
<dbReference type="Pfam" id="PF01619">
    <property type="entry name" value="Pro_dh"/>
    <property type="match status" value="1"/>
</dbReference>
<protein>
    <submittedName>
        <fullName evidence="3">Proline dehydrogenase family protein</fullName>
    </submittedName>
</protein>
<dbReference type="SUPFAM" id="SSF51730">
    <property type="entry name" value="FAD-linked oxidoreductase"/>
    <property type="match status" value="1"/>
</dbReference>
<dbReference type="RefSeq" id="WP_205722259.1">
    <property type="nucleotide sequence ID" value="NZ_CP070608.1"/>
</dbReference>
<keyword evidence="1" id="KW-0560">Oxidoreductase</keyword>
<keyword evidence="4" id="KW-1185">Reference proteome</keyword>
<dbReference type="InterPro" id="IPR015659">
    <property type="entry name" value="Proline_oxidase"/>
</dbReference>
<dbReference type="InterPro" id="IPR029041">
    <property type="entry name" value="FAD-linked_oxidoreductase-like"/>
</dbReference>
<dbReference type="Proteomes" id="UP000662783">
    <property type="component" value="Chromosome"/>
</dbReference>
<dbReference type="InterPro" id="IPR002872">
    <property type="entry name" value="Proline_DH_dom"/>
</dbReference>
<dbReference type="PANTHER" id="PTHR13914:SF0">
    <property type="entry name" value="PROLINE DEHYDROGENASE 1, MITOCHONDRIAL"/>
    <property type="match status" value="1"/>
</dbReference>
<name>A0A975A103_9BACT</name>
<dbReference type="Gene3D" id="3.20.20.220">
    <property type="match status" value="1"/>
</dbReference>
<proteinExistence type="predicted"/>
<reference evidence="3" key="1">
    <citation type="submission" date="2021-02" db="EMBL/GenBank/DDBJ databases">
        <title>Fulvivirga sp. S481 isolated from sea water.</title>
        <authorList>
            <person name="Bae S.S."/>
            <person name="Baek K."/>
        </authorList>
    </citation>
    <scope>NUCLEOTIDE SEQUENCE</scope>
    <source>
        <strain evidence="3">S481</strain>
    </source>
</reference>
<accession>A0A975A103</accession>
<gene>
    <name evidence="3" type="ORF">JR347_01280</name>
</gene>
<dbReference type="AlphaFoldDB" id="A0A975A103"/>
<evidence type="ECO:0000259" key="2">
    <source>
        <dbReference type="Pfam" id="PF01619"/>
    </source>
</evidence>
<evidence type="ECO:0000313" key="4">
    <source>
        <dbReference type="Proteomes" id="UP000662783"/>
    </source>
</evidence>
<sequence>MQLASNISFDDTSIAFEAKSNKALKKANFLFTVVNNPTISSLATGSVKLGMALRLPIKGIIKYTIFEHFCGGETIKESEKTIKELSDYSIGTILDYSVEGEEDEASFDKTKDEILKTVEFAKSSPSIPFSVFKVTGLANTNLLIKIQNGETLTEKENKAFDRVKERVNTICKKAFESNVPILIDAEETWLQNPIDDMAYAMMKEYNKEKAIVYNTLQMYRTGTLEALKNAFHYAAMDNYYLGVKLVRGAYMEKERERAEEKGYPSPIQPTKEATDDNFNKGLAFCIDNKQRVSVVCGSHNEYSNYYLALLMEKHSMNNNDPRVWFAQLYGMSDNISFNLAKAGYNVAKYVPYGPVKSVIPYLLRRASENTSVAGQSSRELSLIRKELKRRKSLL</sequence>
<evidence type="ECO:0000313" key="3">
    <source>
        <dbReference type="EMBL" id="QSE97750.1"/>
    </source>
</evidence>
<feature type="domain" description="Proline dehydrogenase" evidence="2">
    <location>
        <begin position="79"/>
        <end position="377"/>
    </location>
</feature>
<dbReference type="EMBL" id="CP070608">
    <property type="protein sequence ID" value="QSE97750.1"/>
    <property type="molecule type" value="Genomic_DNA"/>
</dbReference>
<organism evidence="3 4">
    <name type="scientific">Fulvivirga lutea</name>
    <dbReference type="NCBI Taxonomy" id="2810512"/>
    <lineage>
        <taxon>Bacteria</taxon>
        <taxon>Pseudomonadati</taxon>
        <taxon>Bacteroidota</taxon>
        <taxon>Cytophagia</taxon>
        <taxon>Cytophagales</taxon>
        <taxon>Fulvivirgaceae</taxon>
        <taxon>Fulvivirga</taxon>
    </lineage>
</organism>